<dbReference type="Proteomes" id="UP001634394">
    <property type="component" value="Unassembled WGS sequence"/>
</dbReference>
<evidence type="ECO:0000313" key="2">
    <source>
        <dbReference type="Proteomes" id="UP001634394"/>
    </source>
</evidence>
<protein>
    <recommendedName>
        <fullName evidence="3">PIR Superfamily Protein</fullName>
    </recommendedName>
</protein>
<dbReference type="AlphaFoldDB" id="A0ABD3TZG9"/>
<reference evidence="1 2" key="1">
    <citation type="submission" date="2024-11" db="EMBL/GenBank/DDBJ databases">
        <title>Chromosome-level genome assembly of the freshwater bivalve Anodonta woodiana.</title>
        <authorList>
            <person name="Chen X."/>
        </authorList>
    </citation>
    <scope>NUCLEOTIDE SEQUENCE [LARGE SCALE GENOMIC DNA]</scope>
    <source>
        <strain evidence="1">MN2024</strain>
        <tissue evidence="1">Gills</tissue>
    </source>
</reference>
<evidence type="ECO:0008006" key="3">
    <source>
        <dbReference type="Google" id="ProtNLM"/>
    </source>
</evidence>
<comment type="caution">
    <text evidence="1">The sequence shown here is derived from an EMBL/GenBank/DDBJ whole genome shotgun (WGS) entry which is preliminary data.</text>
</comment>
<sequence length="136" mass="16136">MRLFGNTRFGVLVDLRPLSDPCYDADKELNDCLSIFPKEKDSQNFLPDDSFISSVCSHNLLDSVSKCMESNIQWNCAEFYYWKSIKNKYAYICKSQTDFEETKFYHSEMEKYLINNATCGRKIEERKKKTHLKWKL</sequence>
<proteinExistence type="predicted"/>
<name>A0ABD3TZG9_SINWO</name>
<keyword evidence="2" id="KW-1185">Reference proteome</keyword>
<gene>
    <name evidence="1" type="ORF">ACJMK2_020550</name>
</gene>
<organism evidence="1 2">
    <name type="scientific">Sinanodonta woodiana</name>
    <name type="common">Chinese pond mussel</name>
    <name type="synonym">Anodonta woodiana</name>
    <dbReference type="NCBI Taxonomy" id="1069815"/>
    <lineage>
        <taxon>Eukaryota</taxon>
        <taxon>Metazoa</taxon>
        <taxon>Spiralia</taxon>
        <taxon>Lophotrochozoa</taxon>
        <taxon>Mollusca</taxon>
        <taxon>Bivalvia</taxon>
        <taxon>Autobranchia</taxon>
        <taxon>Heteroconchia</taxon>
        <taxon>Palaeoheterodonta</taxon>
        <taxon>Unionida</taxon>
        <taxon>Unionoidea</taxon>
        <taxon>Unionidae</taxon>
        <taxon>Unioninae</taxon>
        <taxon>Sinanodonta</taxon>
    </lineage>
</organism>
<accession>A0ABD3TZG9</accession>
<dbReference type="EMBL" id="JBJQND010000017">
    <property type="protein sequence ID" value="KAL3842554.1"/>
    <property type="molecule type" value="Genomic_DNA"/>
</dbReference>
<evidence type="ECO:0000313" key="1">
    <source>
        <dbReference type="EMBL" id="KAL3842554.1"/>
    </source>
</evidence>